<dbReference type="Proteomes" id="UP000596205">
    <property type="component" value="Chromosome 1"/>
</dbReference>
<evidence type="ECO:0000313" key="1">
    <source>
        <dbReference type="EMBL" id="QQK04159.1"/>
    </source>
</evidence>
<dbReference type="KEGG" id="bann:JFN94_06755"/>
<dbReference type="RefSeq" id="WP_124830881.1">
    <property type="nucleotide sequence ID" value="NZ_CADEPR010000049.1"/>
</dbReference>
<sequence length="94" mass="10782">MKINRSSIPYYLVLRGGWSPYVLNVERLVLRRDASPLLRAFARTHGNFASIEGVVWNVFSTAEGLSAIERRETRFYALVKGTETEHQLQLLMTL</sequence>
<protein>
    <submittedName>
        <fullName evidence="1">Uncharacterized protein</fullName>
    </submittedName>
</protein>
<accession>A0A7T6VHR2</accession>
<reference evidence="1 2" key="1">
    <citation type="submission" date="2020-12" db="EMBL/GenBank/DDBJ databases">
        <title>Complete genome sequence of Burkholderia anthina BJQ0011.</title>
        <authorList>
            <person name="Xu Y."/>
        </authorList>
    </citation>
    <scope>NUCLEOTIDE SEQUENCE [LARGE SCALE GENOMIC DNA]</scope>
    <source>
        <strain evidence="1 2">BJQ0011</strain>
    </source>
</reference>
<dbReference type="AlphaFoldDB" id="A0A7T6VHR2"/>
<organism evidence="1 2">
    <name type="scientific">Burkholderia anthina</name>
    <dbReference type="NCBI Taxonomy" id="179879"/>
    <lineage>
        <taxon>Bacteria</taxon>
        <taxon>Pseudomonadati</taxon>
        <taxon>Pseudomonadota</taxon>
        <taxon>Betaproteobacteria</taxon>
        <taxon>Burkholderiales</taxon>
        <taxon>Burkholderiaceae</taxon>
        <taxon>Burkholderia</taxon>
        <taxon>Burkholderia cepacia complex</taxon>
    </lineage>
</organism>
<evidence type="ECO:0000313" key="2">
    <source>
        <dbReference type="Proteomes" id="UP000596205"/>
    </source>
</evidence>
<gene>
    <name evidence="1" type="ORF">JFN94_06755</name>
</gene>
<proteinExistence type="predicted"/>
<dbReference type="EMBL" id="CP066769">
    <property type="protein sequence ID" value="QQK04159.1"/>
    <property type="molecule type" value="Genomic_DNA"/>
</dbReference>
<name>A0A7T6VHR2_9BURK</name>